<accession>A0A6J5P1G2</accession>
<name>A0A6J5P1G2_9CAUD</name>
<dbReference type="EMBL" id="LR796755">
    <property type="protein sequence ID" value="CAB4163178.1"/>
    <property type="molecule type" value="Genomic_DNA"/>
</dbReference>
<sequence length="94" mass="10488">MQLTLKVDQGEGPVEVSTNLFTIVSWERKFKRKASDMASGIGIEDLAYLAHQACQQHNVTVPVVLDDFIKKLVLLEVVDNETDRPTVPVPTDTH</sequence>
<protein>
    <submittedName>
        <fullName evidence="1">Uncharacterized protein</fullName>
    </submittedName>
</protein>
<evidence type="ECO:0000313" key="1">
    <source>
        <dbReference type="EMBL" id="CAB4163178.1"/>
    </source>
</evidence>
<proteinExistence type="predicted"/>
<reference evidence="1" key="1">
    <citation type="submission" date="2020-04" db="EMBL/GenBank/DDBJ databases">
        <authorList>
            <person name="Chiriac C."/>
            <person name="Salcher M."/>
            <person name="Ghai R."/>
            <person name="Kavagutti S V."/>
        </authorList>
    </citation>
    <scope>NUCLEOTIDE SEQUENCE</scope>
</reference>
<gene>
    <name evidence="1" type="ORF">UFOVP800_8</name>
</gene>
<organism evidence="1">
    <name type="scientific">uncultured Caudovirales phage</name>
    <dbReference type="NCBI Taxonomy" id="2100421"/>
    <lineage>
        <taxon>Viruses</taxon>
        <taxon>Duplodnaviria</taxon>
        <taxon>Heunggongvirae</taxon>
        <taxon>Uroviricota</taxon>
        <taxon>Caudoviricetes</taxon>
        <taxon>Peduoviridae</taxon>
        <taxon>Maltschvirus</taxon>
        <taxon>Maltschvirus maltsch</taxon>
    </lineage>
</organism>